<comment type="caution">
    <text evidence="3">The sequence shown here is derived from an EMBL/GenBank/DDBJ whole genome shotgun (WGS) entry which is preliminary data.</text>
</comment>
<dbReference type="SUPFAM" id="SSF50978">
    <property type="entry name" value="WD40 repeat-like"/>
    <property type="match status" value="1"/>
</dbReference>
<keyword evidence="4" id="KW-1185">Reference proteome</keyword>
<proteinExistence type="predicted"/>
<evidence type="ECO:0000256" key="1">
    <source>
        <dbReference type="PROSITE-ProRule" id="PRU00221"/>
    </source>
</evidence>
<evidence type="ECO:0000313" key="3">
    <source>
        <dbReference type="EMBL" id="OWF49100.1"/>
    </source>
</evidence>
<feature type="repeat" description="WD" evidence="1">
    <location>
        <begin position="315"/>
        <end position="356"/>
    </location>
</feature>
<dbReference type="InterPro" id="IPR036322">
    <property type="entry name" value="WD40_repeat_dom_sf"/>
</dbReference>
<name>A0A210QK21_MIZYE</name>
<dbReference type="PROSITE" id="PS50082">
    <property type="entry name" value="WD_REPEATS_2"/>
    <property type="match status" value="1"/>
</dbReference>
<evidence type="ECO:0000313" key="4">
    <source>
        <dbReference type="Proteomes" id="UP000242188"/>
    </source>
</evidence>
<reference evidence="3 4" key="1">
    <citation type="journal article" date="2017" name="Nat. Ecol. Evol.">
        <title>Scallop genome provides insights into evolution of bilaterian karyotype and development.</title>
        <authorList>
            <person name="Wang S."/>
            <person name="Zhang J."/>
            <person name="Jiao W."/>
            <person name="Li J."/>
            <person name="Xun X."/>
            <person name="Sun Y."/>
            <person name="Guo X."/>
            <person name="Huan P."/>
            <person name="Dong B."/>
            <person name="Zhang L."/>
            <person name="Hu X."/>
            <person name="Sun X."/>
            <person name="Wang J."/>
            <person name="Zhao C."/>
            <person name="Wang Y."/>
            <person name="Wang D."/>
            <person name="Huang X."/>
            <person name="Wang R."/>
            <person name="Lv J."/>
            <person name="Li Y."/>
            <person name="Zhang Z."/>
            <person name="Liu B."/>
            <person name="Lu W."/>
            <person name="Hui Y."/>
            <person name="Liang J."/>
            <person name="Zhou Z."/>
            <person name="Hou R."/>
            <person name="Li X."/>
            <person name="Liu Y."/>
            <person name="Li H."/>
            <person name="Ning X."/>
            <person name="Lin Y."/>
            <person name="Zhao L."/>
            <person name="Xing Q."/>
            <person name="Dou J."/>
            <person name="Li Y."/>
            <person name="Mao J."/>
            <person name="Guo H."/>
            <person name="Dou H."/>
            <person name="Li T."/>
            <person name="Mu C."/>
            <person name="Jiang W."/>
            <person name="Fu Q."/>
            <person name="Fu X."/>
            <person name="Miao Y."/>
            <person name="Liu J."/>
            <person name="Yu Q."/>
            <person name="Li R."/>
            <person name="Liao H."/>
            <person name="Li X."/>
            <person name="Kong Y."/>
            <person name="Jiang Z."/>
            <person name="Chourrout D."/>
            <person name="Li R."/>
            <person name="Bao Z."/>
        </authorList>
    </citation>
    <scope>NUCLEOTIDE SEQUENCE [LARGE SCALE GENOMIC DNA]</scope>
    <source>
        <strain evidence="3 4">PY_sf001</strain>
    </source>
</reference>
<protein>
    <submittedName>
        <fullName evidence="3">Uncharacterized protein</fullName>
    </submittedName>
</protein>
<sequence>MELWGHSQPFTAKAPPQRIKKKKPEKKKKEEVEEEEDRDDEEDPDVVVLEYHQIIPVDIRIYDPVRTDTPDIKQNKRLYQTYMTKDVEYWSRVNATLDRINLPKRCGGVLSMSRSPNQRFLAVGTIHGDCMIYDTWTVPWRPIKVIVNNQGGNDAILYIAWSLDNSRLITTTASGLVNVWSFLGGGLRKSDTRSLGIQPDSHDQLPRQLGLMFQFDVDENDFMFYQGPFVEQETLTQSYAPTVASFYPSFTFFGIQNMICLALENGDVLKADLEYALGSSASTDFTEAPKIINQMNFEELEGINVIGKGVEAELLRRHKTIIMFIGYVDNINRLVTVDVDGYMMLWKLDNENMTTTGWYVPEFKYRIAASKAMYTPSAKEKPKMIFTDSVSQMPGERPRTRQEIAKQRKTTQTTIDNMQLGDPWHKDILRDQGLILYVYAPKGGVKTTGAMFHLVMRHIETDTLSSYVTRMYKPVKVKHTKLFEPKMSTNGRDMIFMMLFPSYPPKAAHLMIVICDLTIGELKPFRRDIHLTTEEYNDVLENNVVQFDVSQTYGPTGSSYVFVNVRGELRAFSLTSGRQVVMMEREDDRFSGFPGCLIDASEWDLPRNLEVSVTCSKGKMYAVFFGQKINYISVITFTDTNTYRQRRAMWKSYEVWLDHQVIPIEQRCNFITQDLVDAQHPSVYMRGLILKAMDNAIMKSDGVDFTQEFQFENQAIDKVHNYLAMEEVVENSNLLVDTAAKPVEEGLDEKDKTNFAPEDYLIS</sequence>
<dbReference type="Gene3D" id="2.130.10.10">
    <property type="entry name" value="YVTN repeat-like/Quinoprotein amine dehydrogenase"/>
    <property type="match status" value="1"/>
</dbReference>
<dbReference type="InterPro" id="IPR001680">
    <property type="entry name" value="WD40_rpt"/>
</dbReference>
<dbReference type="AlphaFoldDB" id="A0A210QK21"/>
<accession>A0A210QK21</accession>
<dbReference type="Proteomes" id="UP000242188">
    <property type="component" value="Unassembled WGS sequence"/>
</dbReference>
<feature type="compositionally biased region" description="Acidic residues" evidence="2">
    <location>
        <begin position="32"/>
        <end position="43"/>
    </location>
</feature>
<gene>
    <name evidence="3" type="ORF">KP79_PYT20674</name>
</gene>
<dbReference type="InterPro" id="IPR015943">
    <property type="entry name" value="WD40/YVTN_repeat-like_dom_sf"/>
</dbReference>
<evidence type="ECO:0000256" key="2">
    <source>
        <dbReference type="SAM" id="MobiDB-lite"/>
    </source>
</evidence>
<feature type="region of interest" description="Disordered" evidence="2">
    <location>
        <begin position="1"/>
        <end position="43"/>
    </location>
</feature>
<dbReference type="SMART" id="SM00320">
    <property type="entry name" value="WD40"/>
    <property type="match status" value="3"/>
</dbReference>
<dbReference type="EMBL" id="NEDP02003256">
    <property type="protein sequence ID" value="OWF49100.1"/>
    <property type="molecule type" value="Genomic_DNA"/>
</dbReference>
<keyword evidence="1" id="KW-0853">WD repeat</keyword>
<organism evidence="3 4">
    <name type="scientific">Mizuhopecten yessoensis</name>
    <name type="common">Japanese scallop</name>
    <name type="synonym">Patinopecten yessoensis</name>
    <dbReference type="NCBI Taxonomy" id="6573"/>
    <lineage>
        <taxon>Eukaryota</taxon>
        <taxon>Metazoa</taxon>
        <taxon>Spiralia</taxon>
        <taxon>Lophotrochozoa</taxon>
        <taxon>Mollusca</taxon>
        <taxon>Bivalvia</taxon>
        <taxon>Autobranchia</taxon>
        <taxon>Pteriomorphia</taxon>
        <taxon>Pectinida</taxon>
        <taxon>Pectinoidea</taxon>
        <taxon>Pectinidae</taxon>
        <taxon>Mizuhopecten</taxon>
    </lineage>
</organism>
<dbReference type="OrthoDB" id="199838at2759"/>